<reference evidence="10" key="1">
    <citation type="journal article" date="2023" name="Mol. Phylogenet. Evol.">
        <title>Genome-scale phylogeny and comparative genomics of the fungal order Sordariales.</title>
        <authorList>
            <person name="Hensen N."/>
            <person name="Bonometti L."/>
            <person name="Westerberg I."/>
            <person name="Brannstrom I.O."/>
            <person name="Guillou S."/>
            <person name="Cros-Aarteil S."/>
            <person name="Calhoun S."/>
            <person name="Haridas S."/>
            <person name="Kuo A."/>
            <person name="Mondo S."/>
            <person name="Pangilinan J."/>
            <person name="Riley R."/>
            <person name="LaButti K."/>
            <person name="Andreopoulos B."/>
            <person name="Lipzen A."/>
            <person name="Chen C."/>
            <person name="Yan M."/>
            <person name="Daum C."/>
            <person name="Ng V."/>
            <person name="Clum A."/>
            <person name="Steindorff A."/>
            <person name="Ohm R.A."/>
            <person name="Martin F."/>
            <person name="Silar P."/>
            <person name="Natvig D.O."/>
            <person name="Lalanne C."/>
            <person name="Gautier V."/>
            <person name="Ament-Velasquez S.L."/>
            <person name="Kruys A."/>
            <person name="Hutchinson M.I."/>
            <person name="Powell A.J."/>
            <person name="Barry K."/>
            <person name="Miller A.N."/>
            <person name="Grigoriev I.V."/>
            <person name="Debuchy R."/>
            <person name="Gladieux P."/>
            <person name="Hiltunen Thoren M."/>
            <person name="Johannesson H."/>
        </authorList>
    </citation>
    <scope>NUCLEOTIDE SEQUENCE [LARGE SCALE GENOMIC DNA]</scope>
    <source>
        <strain evidence="10">CBS 340.73</strain>
    </source>
</reference>
<dbReference type="GO" id="GO:0000245">
    <property type="term" value="P:spliceosomal complex assembly"/>
    <property type="evidence" value="ECO:0007669"/>
    <property type="project" value="TreeGrafter"/>
</dbReference>
<sequence>YNWIVDVESLEKYIPGGYHPIMVGDVLHDRYRIVDKIGFRGYSTAWLAYDTCQNRYVAVKVGTANSPPRETEILRTISTRAS</sequence>
<evidence type="ECO:0000313" key="10">
    <source>
        <dbReference type="Proteomes" id="UP001303473"/>
    </source>
</evidence>
<comment type="catalytic activity">
    <reaction evidence="8">
        <text>L-seryl-[protein] + ATP = O-phospho-L-seryl-[protein] + ADP + H(+)</text>
        <dbReference type="Rhea" id="RHEA:17989"/>
        <dbReference type="Rhea" id="RHEA-COMP:9863"/>
        <dbReference type="Rhea" id="RHEA-COMP:11604"/>
        <dbReference type="ChEBI" id="CHEBI:15378"/>
        <dbReference type="ChEBI" id="CHEBI:29999"/>
        <dbReference type="ChEBI" id="CHEBI:30616"/>
        <dbReference type="ChEBI" id="CHEBI:83421"/>
        <dbReference type="ChEBI" id="CHEBI:456216"/>
        <dbReference type="EC" id="2.7.11.1"/>
    </reaction>
</comment>
<dbReference type="PANTHER" id="PTHR47634">
    <property type="entry name" value="PROTEIN KINASE DOMAIN-CONTAINING PROTEIN-RELATED"/>
    <property type="match status" value="1"/>
</dbReference>
<dbReference type="GO" id="GO:0005524">
    <property type="term" value="F:ATP binding"/>
    <property type="evidence" value="ECO:0007669"/>
    <property type="project" value="UniProtKB-KW"/>
</dbReference>
<evidence type="ECO:0000256" key="8">
    <source>
        <dbReference type="ARBA" id="ARBA00048679"/>
    </source>
</evidence>
<comment type="catalytic activity">
    <reaction evidence="7">
        <text>L-threonyl-[protein] + ATP = O-phospho-L-threonyl-[protein] + ADP + H(+)</text>
        <dbReference type="Rhea" id="RHEA:46608"/>
        <dbReference type="Rhea" id="RHEA-COMP:11060"/>
        <dbReference type="Rhea" id="RHEA-COMP:11605"/>
        <dbReference type="ChEBI" id="CHEBI:15378"/>
        <dbReference type="ChEBI" id="CHEBI:30013"/>
        <dbReference type="ChEBI" id="CHEBI:30616"/>
        <dbReference type="ChEBI" id="CHEBI:61977"/>
        <dbReference type="ChEBI" id="CHEBI:456216"/>
        <dbReference type="EC" id="2.7.11.1"/>
    </reaction>
</comment>
<dbReference type="EC" id="2.7.11.1" evidence="1"/>
<keyword evidence="2" id="KW-0723">Serine/threonine-protein kinase</keyword>
<feature type="non-terminal residue" evidence="9">
    <location>
        <position position="82"/>
    </location>
</feature>
<dbReference type="InterPro" id="IPR051334">
    <property type="entry name" value="SRPK"/>
</dbReference>
<evidence type="ECO:0000256" key="3">
    <source>
        <dbReference type="ARBA" id="ARBA00022679"/>
    </source>
</evidence>
<keyword evidence="10" id="KW-1185">Reference proteome</keyword>
<keyword evidence="4" id="KW-0547">Nucleotide-binding</keyword>
<keyword evidence="3" id="KW-0808">Transferase</keyword>
<gene>
    <name evidence="9" type="ORF">QBC46DRAFT_246174</name>
</gene>
<dbReference type="GO" id="GO:0005737">
    <property type="term" value="C:cytoplasm"/>
    <property type="evidence" value="ECO:0007669"/>
    <property type="project" value="TreeGrafter"/>
</dbReference>
<dbReference type="Gene3D" id="3.30.200.20">
    <property type="entry name" value="Phosphorylase Kinase, domain 1"/>
    <property type="match status" value="1"/>
</dbReference>
<accession>A0AAN6MW60</accession>
<comment type="caution">
    <text evidence="9">The sequence shown here is derived from an EMBL/GenBank/DDBJ whole genome shotgun (WGS) entry which is preliminary data.</text>
</comment>
<dbReference type="EMBL" id="MU854031">
    <property type="protein sequence ID" value="KAK3934079.1"/>
    <property type="molecule type" value="Genomic_DNA"/>
</dbReference>
<evidence type="ECO:0000256" key="5">
    <source>
        <dbReference type="ARBA" id="ARBA00022777"/>
    </source>
</evidence>
<evidence type="ECO:0000256" key="1">
    <source>
        <dbReference type="ARBA" id="ARBA00012513"/>
    </source>
</evidence>
<dbReference type="AlphaFoldDB" id="A0AAN6MW60"/>
<proteinExistence type="predicted"/>
<name>A0AAN6MW60_9PEZI</name>
<dbReference type="GO" id="GO:0004674">
    <property type="term" value="F:protein serine/threonine kinase activity"/>
    <property type="evidence" value="ECO:0007669"/>
    <property type="project" value="UniProtKB-KW"/>
</dbReference>
<dbReference type="PANTHER" id="PTHR47634:SF9">
    <property type="entry name" value="PROTEIN KINASE DOMAIN-CONTAINING PROTEIN-RELATED"/>
    <property type="match status" value="1"/>
</dbReference>
<dbReference type="InterPro" id="IPR011009">
    <property type="entry name" value="Kinase-like_dom_sf"/>
</dbReference>
<evidence type="ECO:0000256" key="6">
    <source>
        <dbReference type="ARBA" id="ARBA00022840"/>
    </source>
</evidence>
<protein>
    <recommendedName>
        <fullName evidence="1">non-specific serine/threonine protein kinase</fullName>
        <ecNumber evidence="1">2.7.11.1</ecNumber>
    </recommendedName>
</protein>
<dbReference type="Proteomes" id="UP001303473">
    <property type="component" value="Unassembled WGS sequence"/>
</dbReference>
<evidence type="ECO:0000256" key="7">
    <source>
        <dbReference type="ARBA" id="ARBA00047899"/>
    </source>
</evidence>
<dbReference type="GO" id="GO:0050684">
    <property type="term" value="P:regulation of mRNA processing"/>
    <property type="evidence" value="ECO:0007669"/>
    <property type="project" value="TreeGrafter"/>
</dbReference>
<dbReference type="GO" id="GO:0005634">
    <property type="term" value="C:nucleus"/>
    <property type="evidence" value="ECO:0007669"/>
    <property type="project" value="TreeGrafter"/>
</dbReference>
<organism evidence="9 10">
    <name type="scientific">Diplogelasinospora grovesii</name>
    <dbReference type="NCBI Taxonomy" id="303347"/>
    <lineage>
        <taxon>Eukaryota</taxon>
        <taxon>Fungi</taxon>
        <taxon>Dikarya</taxon>
        <taxon>Ascomycota</taxon>
        <taxon>Pezizomycotina</taxon>
        <taxon>Sordariomycetes</taxon>
        <taxon>Sordariomycetidae</taxon>
        <taxon>Sordariales</taxon>
        <taxon>Diplogelasinosporaceae</taxon>
        <taxon>Diplogelasinospora</taxon>
    </lineage>
</organism>
<feature type="non-terminal residue" evidence="9">
    <location>
        <position position="1"/>
    </location>
</feature>
<keyword evidence="6" id="KW-0067">ATP-binding</keyword>
<evidence type="ECO:0000256" key="2">
    <source>
        <dbReference type="ARBA" id="ARBA00022527"/>
    </source>
</evidence>
<keyword evidence="5" id="KW-0418">Kinase</keyword>
<evidence type="ECO:0000256" key="4">
    <source>
        <dbReference type="ARBA" id="ARBA00022741"/>
    </source>
</evidence>
<evidence type="ECO:0000313" key="9">
    <source>
        <dbReference type="EMBL" id="KAK3934079.1"/>
    </source>
</evidence>
<dbReference type="SUPFAM" id="SSF56112">
    <property type="entry name" value="Protein kinase-like (PK-like)"/>
    <property type="match status" value="1"/>
</dbReference>